<keyword evidence="12" id="KW-1185">Reference proteome</keyword>
<keyword evidence="2" id="KW-0813">Transport</keyword>
<dbReference type="GO" id="GO:0030322">
    <property type="term" value="P:stabilization of membrane potential"/>
    <property type="evidence" value="ECO:0007669"/>
    <property type="project" value="TreeGrafter"/>
</dbReference>
<evidence type="ECO:0000256" key="4">
    <source>
        <dbReference type="ARBA" id="ARBA00022989"/>
    </source>
</evidence>
<evidence type="ECO:0000256" key="6">
    <source>
        <dbReference type="ARBA" id="ARBA00023136"/>
    </source>
</evidence>
<gene>
    <name evidence="11" type="ORF">PAPOLLO_LOCUS957</name>
</gene>
<keyword evidence="7" id="KW-0407">Ion channel</keyword>
<dbReference type="Proteomes" id="UP000691718">
    <property type="component" value="Unassembled WGS sequence"/>
</dbReference>
<keyword evidence="3 9" id="KW-0812">Transmembrane</keyword>
<accession>A0A8S3W1E7</accession>
<feature type="transmembrane region" description="Helical" evidence="9">
    <location>
        <begin position="382"/>
        <end position="400"/>
    </location>
</feature>
<dbReference type="GO" id="GO:0015271">
    <property type="term" value="F:outward rectifier potassium channel activity"/>
    <property type="evidence" value="ECO:0007669"/>
    <property type="project" value="TreeGrafter"/>
</dbReference>
<dbReference type="PANTHER" id="PTHR11003">
    <property type="entry name" value="POTASSIUM CHANNEL, SUBFAMILY K"/>
    <property type="match status" value="1"/>
</dbReference>
<proteinExistence type="predicted"/>
<sequence>MYLSTDMRLITPGCVNDPRVMPYFTLFVLAAAMALYLTMGASVFQAIEGPLELETEAKIAKMKMDFLNDHPCLSVKVAIKMLDKPKYSRVQSYGSMSSARSDDDMTVHSQLFPYPKKMVVEREILYEEEHPPFQPLFATTRIFGKARFTCLMALYLCFYVLFLIAGAIVFSSLEAPLENEIRLDIIRAKQKFMARYPNVLESKAMEKPKYVRIQSYGSVRSARSEDDMTVRSQLFPYSKKMIVDREIQYEEEHPPFQPPSVTTTLFGNFRYLLGLYIVFYVVFLVAGAVVFSALESPRDELARQNVIRAKEDFMTLYPDILDDDLEALLEEVIRASNQGVSASRNVSGGPNWSFGQSLFFSSTVVTTIGYGHVTPLSKPGKLFCMVYALLGIPLTLVLLSALVERLLLPATALLRSLNAALGHLYRPFTIRLVHLVIIVMIFVVFFILVPAAIFASLEPEWDFLDSLYYCFISLTTIGLGDYIPGDSPGQPYRPLYKVATTIYLITGLTFLMLTLTVFYDIPQLNLSTVFSSIKLDEDPEKMRLSGSGAGPGYGIGGLVMRDDYGHDQRRSVVHIRPHLDDSPSPEDTTPVHARDIRVH</sequence>
<keyword evidence="6 9" id="KW-0472">Membrane</keyword>
<feature type="transmembrane region" description="Helical" evidence="9">
    <location>
        <begin position="432"/>
        <end position="454"/>
    </location>
</feature>
<feature type="transmembrane region" description="Helical" evidence="9">
    <location>
        <begin position="20"/>
        <end position="38"/>
    </location>
</feature>
<organism evidence="11 12">
    <name type="scientific">Parnassius apollo</name>
    <name type="common">Apollo butterfly</name>
    <name type="synonym">Papilio apollo</name>
    <dbReference type="NCBI Taxonomy" id="110799"/>
    <lineage>
        <taxon>Eukaryota</taxon>
        <taxon>Metazoa</taxon>
        <taxon>Ecdysozoa</taxon>
        <taxon>Arthropoda</taxon>
        <taxon>Hexapoda</taxon>
        <taxon>Insecta</taxon>
        <taxon>Pterygota</taxon>
        <taxon>Neoptera</taxon>
        <taxon>Endopterygota</taxon>
        <taxon>Lepidoptera</taxon>
        <taxon>Glossata</taxon>
        <taxon>Ditrysia</taxon>
        <taxon>Papilionoidea</taxon>
        <taxon>Papilionidae</taxon>
        <taxon>Parnassiinae</taxon>
        <taxon>Parnassini</taxon>
        <taxon>Parnassius</taxon>
        <taxon>Parnassius</taxon>
    </lineage>
</organism>
<keyword evidence="4 9" id="KW-1133">Transmembrane helix</keyword>
<dbReference type="AlphaFoldDB" id="A0A8S3W1E7"/>
<evidence type="ECO:0000256" key="1">
    <source>
        <dbReference type="ARBA" id="ARBA00004141"/>
    </source>
</evidence>
<feature type="region of interest" description="Disordered" evidence="8">
    <location>
        <begin position="575"/>
        <end position="599"/>
    </location>
</feature>
<dbReference type="OrthoDB" id="297496at2759"/>
<dbReference type="Pfam" id="PF07885">
    <property type="entry name" value="Ion_trans_2"/>
    <property type="match status" value="2"/>
</dbReference>
<feature type="transmembrane region" description="Helical" evidence="9">
    <location>
        <begin position="271"/>
        <end position="294"/>
    </location>
</feature>
<evidence type="ECO:0000256" key="8">
    <source>
        <dbReference type="SAM" id="MobiDB-lite"/>
    </source>
</evidence>
<feature type="transmembrane region" description="Helical" evidence="9">
    <location>
        <begin position="151"/>
        <end position="173"/>
    </location>
</feature>
<comment type="subcellular location">
    <subcellularLocation>
        <location evidence="1">Membrane</location>
        <topology evidence="1">Multi-pass membrane protein</topology>
    </subcellularLocation>
</comment>
<feature type="domain" description="Potassium channel" evidence="10">
    <location>
        <begin position="443"/>
        <end position="520"/>
    </location>
</feature>
<dbReference type="InterPro" id="IPR013099">
    <property type="entry name" value="K_chnl_dom"/>
</dbReference>
<dbReference type="GO" id="GO:0005886">
    <property type="term" value="C:plasma membrane"/>
    <property type="evidence" value="ECO:0007669"/>
    <property type="project" value="TreeGrafter"/>
</dbReference>
<dbReference type="InterPro" id="IPR003280">
    <property type="entry name" value="2pore_dom_K_chnl"/>
</dbReference>
<feature type="domain" description="Potassium channel" evidence="10">
    <location>
        <begin position="350"/>
        <end position="406"/>
    </location>
</feature>
<dbReference type="EMBL" id="CAJQZP010000058">
    <property type="protein sequence ID" value="CAG4935297.1"/>
    <property type="molecule type" value="Genomic_DNA"/>
</dbReference>
<evidence type="ECO:0000256" key="2">
    <source>
        <dbReference type="ARBA" id="ARBA00022448"/>
    </source>
</evidence>
<dbReference type="PANTHER" id="PTHR11003:SF249">
    <property type="entry name" value="TWO PORE POTASSIUM CHANNEL PROTEIN SUP-9"/>
    <property type="match status" value="1"/>
</dbReference>
<evidence type="ECO:0000313" key="11">
    <source>
        <dbReference type="EMBL" id="CAG4935297.1"/>
    </source>
</evidence>
<evidence type="ECO:0000256" key="5">
    <source>
        <dbReference type="ARBA" id="ARBA00023065"/>
    </source>
</evidence>
<feature type="transmembrane region" description="Helical" evidence="9">
    <location>
        <begin position="466"/>
        <end position="483"/>
    </location>
</feature>
<evidence type="ECO:0000256" key="9">
    <source>
        <dbReference type="SAM" id="Phobius"/>
    </source>
</evidence>
<feature type="transmembrane region" description="Helical" evidence="9">
    <location>
        <begin position="495"/>
        <end position="519"/>
    </location>
</feature>
<protein>
    <submittedName>
        <fullName evidence="11">(apollo) hypothetical protein</fullName>
    </submittedName>
</protein>
<dbReference type="GO" id="GO:0022841">
    <property type="term" value="F:potassium ion leak channel activity"/>
    <property type="evidence" value="ECO:0007669"/>
    <property type="project" value="TreeGrafter"/>
</dbReference>
<comment type="caution">
    <text evidence="11">The sequence shown here is derived from an EMBL/GenBank/DDBJ whole genome shotgun (WGS) entry which is preliminary data.</text>
</comment>
<keyword evidence="5" id="KW-0406">Ion transport</keyword>
<reference evidence="11" key="1">
    <citation type="submission" date="2021-04" db="EMBL/GenBank/DDBJ databases">
        <authorList>
            <person name="Tunstrom K."/>
        </authorList>
    </citation>
    <scope>NUCLEOTIDE SEQUENCE</scope>
</reference>
<evidence type="ECO:0000256" key="7">
    <source>
        <dbReference type="ARBA" id="ARBA00023303"/>
    </source>
</evidence>
<name>A0A8S3W1E7_PARAO</name>
<evidence type="ECO:0000259" key="10">
    <source>
        <dbReference type="Pfam" id="PF07885"/>
    </source>
</evidence>
<evidence type="ECO:0000313" key="12">
    <source>
        <dbReference type="Proteomes" id="UP000691718"/>
    </source>
</evidence>
<evidence type="ECO:0000256" key="3">
    <source>
        <dbReference type="ARBA" id="ARBA00022692"/>
    </source>
</evidence>